<comment type="caution">
    <text evidence="1">The sequence shown here is derived from an EMBL/GenBank/DDBJ whole genome shotgun (WGS) entry which is preliminary data.</text>
</comment>
<gene>
    <name evidence="1" type="ORF">FHW12_000385</name>
</gene>
<organism evidence="1 2">
    <name type="scientific">Dokdonella fugitiva</name>
    <dbReference type="NCBI Taxonomy" id="328517"/>
    <lineage>
        <taxon>Bacteria</taxon>
        <taxon>Pseudomonadati</taxon>
        <taxon>Pseudomonadota</taxon>
        <taxon>Gammaproteobacteria</taxon>
        <taxon>Lysobacterales</taxon>
        <taxon>Rhodanobacteraceae</taxon>
        <taxon>Dokdonella</taxon>
    </lineage>
</organism>
<proteinExistence type="predicted"/>
<evidence type="ECO:0000313" key="2">
    <source>
        <dbReference type="Proteomes" id="UP000550401"/>
    </source>
</evidence>
<accession>A0A839F1K2</accession>
<dbReference type="Proteomes" id="UP000550401">
    <property type="component" value="Unassembled WGS sequence"/>
</dbReference>
<reference evidence="1 2" key="1">
    <citation type="submission" date="2020-07" db="EMBL/GenBank/DDBJ databases">
        <title>Genomic Encyclopedia of Type Strains, Phase IV (KMG-V): Genome sequencing to study the core and pangenomes of soil and plant-associated prokaryotes.</title>
        <authorList>
            <person name="Whitman W."/>
        </authorList>
    </citation>
    <scope>NUCLEOTIDE SEQUENCE [LARGE SCALE GENOMIC DNA]</scope>
    <source>
        <strain evidence="1 2">RH2WT43</strain>
    </source>
</reference>
<dbReference type="AlphaFoldDB" id="A0A839F1K2"/>
<dbReference type="RefSeq" id="WP_182529296.1">
    <property type="nucleotide sequence ID" value="NZ_JACGXL010000001.1"/>
</dbReference>
<dbReference type="EMBL" id="JACGXL010000001">
    <property type="protein sequence ID" value="MBA8886194.1"/>
    <property type="molecule type" value="Genomic_DNA"/>
</dbReference>
<keyword evidence="2" id="KW-1185">Reference proteome</keyword>
<sequence>MTSPAGHSGIAPSTRRASVCVALAVLIVASFEVRPAERSNGDVLRYEGYAYGADGTNLLYRETHWLHRDDGVPARLVLYRCPDGRAFARKTLREVDGASRPDFEFTDGRDGHREGVRPTPRGREVYWQERSGTPLRTQLLHPGLDVVIDAGFDAFIRSHGDSLWAGVPLNAHLLLPSRFATVDVRIEDGTTAADRAARLRRMKVRLDAWYAFALPTMWLVYDEDRRLREFRGIGTIRDDHGRNREVVIRFPRDQRVAEADDTAWVAAARTELVGRCAP</sequence>
<protein>
    <submittedName>
        <fullName evidence="1">Uncharacterized protein</fullName>
    </submittedName>
</protein>
<name>A0A839F1K2_9GAMM</name>
<evidence type="ECO:0000313" key="1">
    <source>
        <dbReference type="EMBL" id="MBA8886194.1"/>
    </source>
</evidence>